<feature type="domain" description="Paired" evidence="9">
    <location>
        <begin position="1"/>
        <end position="103"/>
    </location>
</feature>
<evidence type="ECO:0000256" key="7">
    <source>
        <dbReference type="ARBA" id="ARBA00023242"/>
    </source>
</evidence>
<keyword evidence="5" id="KW-0238">DNA-binding</keyword>
<comment type="caution">
    <text evidence="10">The sequence shown here is derived from an EMBL/GenBank/DDBJ whole genome shotgun (WGS) entry which is preliminary data.</text>
</comment>
<evidence type="ECO:0000256" key="6">
    <source>
        <dbReference type="ARBA" id="ARBA00023163"/>
    </source>
</evidence>
<evidence type="ECO:0000313" key="10">
    <source>
        <dbReference type="EMBL" id="KAG7175051.1"/>
    </source>
</evidence>
<gene>
    <name evidence="10" type="primary">Pax1-L</name>
    <name evidence="10" type="ORF">Hamer_G015269</name>
</gene>
<name>A0A8J5THZ4_HOMAM</name>
<reference evidence="10" key="1">
    <citation type="journal article" date="2021" name="Sci. Adv.">
        <title>The American lobster genome reveals insights on longevity, neural, and immune adaptations.</title>
        <authorList>
            <person name="Polinski J.M."/>
            <person name="Zimin A.V."/>
            <person name="Clark K.F."/>
            <person name="Kohn A.B."/>
            <person name="Sadowski N."/>
            <person name="Timp W."/>
            <person name="Ptitsyn A."/>
            <person name="Khanna P."/>
            <person name="Romanova D.Y."/>
            <person name="Williams P."/>
            <person name="Greenwood S.J."/>
            <person name="Moroz L.L."/>
            <person name="Walt D.R."/>
            <person name="Bodnar A.G."/>
        </authorList>
    </citation>
    <scope>NUCLEOTIDE SEQUENCE</scope>
    <source>
        <strain evidence="10">GMGI-L3</strain>
    </source>
</reference>
<evidence type="ECO:0000259" key="9">
    <source>
        <dbReference type="PROSITE" id="PS51057"/>
    </source>
</evidence>
<feature type="region of interest" description="Disordered" evidence="8">
    <location>
        <begin position="397"/>
        <end position="438"/>
    </location>
</feature>
<dbReference type="InterPro" id="IPR001523">
    <property type="entry name" value="Paired_dom"/>
</dbReference>
<evidence type="ECO:0000313" key="11">
    <source>
        <dbReference type="Proteomes" id="UP000747542"/>
    </source>
</evidence>
<accession>A0A8J5THZ4</accession>
<dbReference type="GO" id="GO:0000981">
    <property type="term" value="F:DNA-binding transcription factor activity, RNA polymerase II-specific"/>
    <property type="evidence" value="ECO:0007669"/>
    <property type="project" value="TreeGrafter"/>
</dbReference>
<dbReference type="Proteomes" id="UP000747542">
    <property type="component" value="Unassembled WGS sequence"/>
</dbReference>
<dbReference type="Pfam" id="PF00292">
    <property type="entry name" value="PAX"/>
    <property type="match status" value="1"/>
</dbReference>
<evidence type="ECO:0000256" key="5">
    <source>
        <dbReference type="ARBA" id="ARBA00023125"/>
    </source>
</evidence>
<dbReference type="EMBL" id="JAHLQT010006356">
    <property type="protein sequence ID" value="KAG7175051.1"/>
    <property type="molecule type" value="Genomic_DNA"/>
</dbReference>
<sequence>MLMAAHFPLLPDGVSSTWLSWVTVLVISPGTSWSPTAVSPRSWRGGSKPRVSTPGVVASIREYKRLNPGMFAWEIRSRLARDGICPHAHLPSISSINRILRATQRPGGVVEGAVGGADGGDNHDYSTHVSNLSTSTPREFANFNIPRPNNLDASATPSGSPVASFSGGVSISTVSFTSSELNSKVNQPAKTFTINKPHSINLVNTSGSSNNRGTMTAPSIINNNTTLASSTSDNIVDGVKELPSARDDINPTQAPTHKHTIKHRGFEFNDHRDLGLSSQYIMHPYLPTQNIHDPGVSGVFKEACGPLKRKGVFTDMEHDPVHRTFSWKNPSEIYGSISETLEPLKKQSRNHCLPAVRTGRSVLQGHGGAENISEKNQSFPFVTDVLTQNASEFHKMKNKNVSNAADDRSTNDTVKPFQDNYAERRASHPSSSYSENDKSIRLSVATESLPTHVSSSSDDIQVELDEIKESSKQENCVSQKEIFSTKESLIHVKSVEDDRHGKTILEEKVVPVDVFQLIKGSVDLDTTEELTTPDPATKGDIEHSKTLKGGLNHSMPTSTGKEIKKTEVFPLPSVKICEPSSPVPTITRFPLSLSVNSDWTASPLAIARNNINIPSTTGGQNEDGMSSSTAKVQYSITISGLCSQVLQHSKLKYDSTVISQVLQYVMRID</sequence>
<keyword evidence="6" id="KW-0804">Transcription</keyword>
<dbReference type="GO" id="GO:0000978">
    <property type="term" value="F:RNA polymerase II cis-regulatory region sequence-specific DNA binding"/>
    <property type="evidence" value="ECO:0007669"/>
    <property type="project" value="TreeGrafter"/>
</dbReference>
<dbReference type="Gene3D" id="1.10.10.10">
    <property type="entry name" value="Winged helix-like DNA-binding domain superfamily/Winged helix DNA-binding domain"/>
    <property type="match status" value="1"/>
</dbReference>
<evidence type="ECO:0000256" key="2">
    <source>
        <dbReference type="ARBA" id="ARBA00022473"/>
    </source>
</evidence>
<feature type="region of interest" description="Disordered" evidence="8">
    <location>
        <begin position="528"/>
        <end position="558"/>
    </location>
</feature>
<keyword evidence="3" id="KW-0563">Paired box</keyword>
<proteinExistence type="predicted"/>
<dbReference type="SUPFAM" id="SSF46689">
    <property type="entry name" value="Homeodomain-like"/>
    <property type="match status" value="1"/>
</dbReference>
<evidence type="ECO:0000256" key="1">
    <source>
        <dbReference type="ARBA" id="ARBA00004123"/>
    </source>
</evidence>
<comment type="subcellular location">
    <subcellularLocation>
        <location evidence="1">Nucleus</location>
    </subcellularLocation>
</comment>
<dbReference type="PANTHER" id="PTHR45636">
    <property type="entry name" value="PAIRED BOX PROTEIN PAX-6-RELATED-RELATED"/>
    <property type="match status" value="1"/>
</dbReference>
<keyword evidence="11" id="KW-1185">Reference proteome</keyword>
<dbReference type="InterPro" id="IPR009057">
    <property type="entry name" value="Homeodomain-like_sf"/>
</dbReference>
<feature type="non-terminal residue" evidence="10">
    <location>
        <position position="669"/>
    </location>
</feature>
<dbReference type="PROSITE" id="PS51057">
    <property type="entry name" value="PAIRED_2"/>
    <property type="match status" value="1"/>
</dbReference>
<dbReference type="PANTHER" id="PTHR45636:SF52">
    <property type="entry name" value="PAIRED DOMAIN-CONTAINING PROTEIN"/>
    <property type="match status" value="1"/>
</dbReference>
<dbReference type="InterPro" id="IPR036388">
    <property type="entry name" value="WH-like_DNA-bd_sf"/>
</dbReference>
<evidence type="ECO:0000256" key="4">
    <source>
        <dbReference type="ARBA" id="ARBA00023015"/>
    </source>
</evidence>
<dbReference type="InterPro" id="IPR043565">
    <property type="entry name" value="PAX_fam"/>
</dbReference>
<dbReference type="AlphaFoldDB" id="A0A8J5THZ4"/>
<dbReference type="SMART" id="SM00351">
    <property type="entry name" value="PAX"/>
    <property type="match status" value="1"/>
</dbReference>
<evidence type="ECO:0000256" key="3">
    <source>
        <dbReference type="ARBA" id="ARBA00022724"/>
    </source>
</evidence>
<dbReference type="GO" id="GO:0005634">
    <property type="term" value="C:nucleus"/>
    <property type="evidence" value="ECO:0007669"/>
    <property type="project" value="UniProtKB-SubCell"/>
</dbReference>
<dbReference type="FunFam" id="1.10.10.10:FF:000003">
    <property type="entry name" value="Paired box protein Pax-6"/>
    <property type="match status" value="1"/>
</dbReference>
<keyword evidence="2" id="KW-0217">Developmental protein</keyword>
<evidence type="ECO:0000256" key="8">
    <source>
        <dbReference type="SAM" id="MobiDB-lite"/>
    </source>
</evidence>
<organism evidence="10 11">
    <name type="scientific">Homarus americanus</name>
    <name type="common">American lobster</name>
    <dbReference type="NCBI Taxonomy" id="6706"/>
    <lineage>
        <taxon>Eukaryota</taxon>
        <taxon>Metazoa</taxon>
        <taxon>Ecdysozoa</taxon>
        <taxon>Arthropoda</taxon>
        <taxon>Crustacea</taxon>
        <taxon>Multicrustacea</taxon>
        <taxon>Malacostraca</taxon>
        <taxon>Eumalacostraca</taxon>
        <taxon>Eucarida</taxon>
        <taxon>Decapoda</taxon>
        <taxon>Pleocyemata</taxon>
        <taxon>Astacidea</taxon>
        <taxon>Nephropoidea</taxon>
        <taxon>Nephropidae</taxon>
        <taxon>Homarus</taxon>
    </lineage>
</organism>
<keyword evidence="7" id="KW-0539">Nucleus</keyword>
<protein>
    <submittedName>
        <fullName evidence="10">Paired box protein Pax-1-like</fullName>
    </submittedName>
</protein>
<keyword evidence="4" id="KW-0805">Transcription regulation</keyword>